<evidence type="ECO:0000313" key="9">
    <source>
        <dbReference type="Proteomes" id="UP000627292"/>
    </source>
</evidence>
<dbReference type="CDD" id="cd08977">
    <property type="entry name" value="SusD"/>
    <property type="match status" value="1"/>
</dbReference>
<keyword evidence="5" id="KW-0998">Cell outer membrane</keyword>
<dbReference type="RefSeq" id="WP_188952057.1">
    <property type="nucleotide sequence ID" value="NZ_BMIB01000002.1"/>
</dbReference>
<evidence type="ECO:0000256" key="5">
    <source>
        <dbReference type="ARBA" id="ARBA00023237"/>
    </source>
</evidence>
<organism evidence="8 9">
    <name type="scientific">Filimonas zeae</name>
    <dbReference type="NCBI Taxonomy" id="1737353"/>
    <lineage>
        <taxon>Bacteria</taxon>
        <taxon>Pseudomonadati</taxon>
        <taxon>Bacteroidota</taxon>
        <taxon>Chitinophagia</taxon>
        <taxon>Chitinophagales</taxon>
        <taxon>Chitinophagaceae</taxon>
        <taxon>Filimonas</taxon>
    </lineage>
</organism>
<dbReference type="InterPro" id="IPR011990">
    <property type="entry name" value="TPR-like_helical_dom_sf"/>
</dbReference>
<feature type="domain" description="RagB/SusD" evidence="6">
    <location>
        <begin position="326"/>
        <end position="463"/>
    </location>
</feature>
<protein>
    <submittedName>
        <fullName evidence="8">Membrane protein</fullName>
    </submittedName>
</protein>
<dbReference type="GO" id="GO:0009279">
    <property type="term" value="C:cell outer membrane"/>
    <property type="evidence" value="ECO:0007669"/>
    <property type="project" value="UniProtKB-SubCell"/>
</dbReference>
<feature type="domain" description="SusD-like N-terminal" evidence="7">
    <location>
        <begin position="96"/>
        <end position="232"/>
    </location>
</feature>
<comment type="caution">
    <text evidence="8">The sequence shown here is derived from an EMBL/GenBank/DDBJ whole genome shotgun (WGS) entry which is preliminary data.</text>
</comment>
<dbReference type="Pfam" id="PF14322">
    <property type="entry name" value="SusD-like_3"/>
    <property type="match status" value="1"/>
</dbReference>
<evidence type="ECO:0000256" key="3">
    <source>
        <dbReference type="ARBA" id="ARBA00022729"/>
    </source>
</evidence>
<dbReference type="AlphaFoldDB" id="A0A917IYS6"/>
<dbReference type="EMBL" id="BMIB01000002">
    <property type="protein sequence ID" value="GGH67011.1"/>
    <property type="molecule type" value="Genomic_DNA"/>
</dbReference>
<comment type="similarity">
    <text evidence="2">Belongs to the SusD family.</text>
</comment>
<keyword evidence="9" id="KW-1185">Reference proteome</keyword>
<keyword evidence="4" id="KW-0472">Membrane</keyword>
<evidence type="ECO:0000256" key="2">
    <source>
        <dbReference type="ARBA" id="ARBA00006275"/>
    </source>
</evidence>
<evidence type="ECO:0000259" key="6">
    <source>
        <dbReference type="Pfam" id="PF07980"/>
    </source>
</evidence>
<dbReference type="Proteomes" id="UP000627292">
    <property type="component" value="Unassembled WGS sequence"/>
</dbReference>
<dbReference type="Gene3D" id="1.25.40.390">
    <property type="match status" value="1"/>
</dbReference>
<dbReference type="InterPro" id="IPR012944">
    <property type="entry name" value="SusD_RagB_dom"/>
</dbReference>
<reference evidence="8" key="2">
    <citation type="submission" date="2020-09" db="EMBL/GenBank/DDBJ databases">
        <authorList>
            <person name="Sun Q."/>
            <person name="Zhou Y."/>
        </authorList>
    </citation>
    <scope>NUCLEOTIDE SEQUENCE</scope>
    <source>
        <strain evidence="8">CGMCC 1.15290</strain>
    </source>
</reference>
<dbReference type="InterPro" id="IPR033985">
    <property type="entry name" value="SusD-like_N"/>
</dbReference>
<name>A0A917IYS6_9BACT</name>
<evidence type="ECO:0000256" key="4">
    <source>
        <dbReference type="ARBA" id="ARBA00023136"/>
    </source>
</evidence>
<comment type="subcellular location">
    <subcellularLocation>
        <location evidence="1">Cell outer membrane</location>
    </subcellularLocation>
</comment>
<evidence type="ECO:0000259" key="7">
    <source>
        <dbReference type="Pfam" id="PF14322"/>
    </source>
</evidence>
<sequence length="463" mass="50432">MPYLYINIRSAVAAVTVAAALITSSCKKFIEIPPNPTTLAPSQIFADSANATAAITGIYISMIGTSSPALSIGNDGMGMWTGMAADEFDATGAGFAKEFVNNNISITNTFNGSGLWANAYKFIYQSNAVMEGVAASSGISAAMKNRLIGEAEFLRAYFHFALINVYSGVPLCIVSDYKVTSKLPRADTGAVYRQIVADLEDAYQRLQHDPLTLTKVRVNRYAVKALLARVYLYRKQWTLAEAAATEVIGGNYGLVTNLDSAFLVNNREAIWQVPSTAPGWETVVANNIIPQYGGNVPTSIVAPHLLNAFETGDKRRTQWIATTSTGLYTYPYKFKLVNNSAVTVSNPKEAHTPLRLGEMYLIRAEARLKQGIAGAAEDVNRIRNRAGLGNTTAASDDDIMKAIMQERRVELFGEWGHRFFDLKRTGTIDAVLGAEKTTWRSAAALFPIPYNETQLNPNLTPNP</sequence>
<keyword evidence="3" id="KW-0732">Signal</keyword>
<gene>
    <name evidence="8" type="ORF">GCM10011379_21810</name>
</gene>
<dbReference type="SUPFAM" id="SSF48452">
    <property type="entry name" value="TPR-like"/>
    <property type="match status" value="1"/>
</dbReference>
<evidence type="ECO:0000256" key="1">
    <source>
        <dbReference type="ARBA" id="ARBA00004442"/>
    </source>
</evidence>
<proteinExistence type="inferred from homology"/>
<dbReference type="Pfam" id="PF07980">
    <property type="entry name" value="SusD_RagB"/>
    <property type="match status" value="1"/>
</dbReference>
<accession>A0A917IYS6</accession>
<reference evidence="8" key="1">
    <citation type="journal article" date="2014" name="Int. J. Syst. Evol. Microbiol.">
        <title>Complete genome sequence of Corynebacterium casei LMG S-19264T (=DSM 44701T), isolated from a smear-ripened cheese.</title>
        <authorList>
            <consortium name="US DOE Joint Genome Institute (JGI-PGF)"/>
            <person name="Walter F."/>
            <person name="Albersmeier A."/>
            <person name="Kalinowski J."/>
            <person name="Ruckert C."/>
        </authorList>
    </citation>
    <scope>NUCLEOTIDE SEQUENCE</scope>
    <source>
        <strain evidence="8">CGMCC 1.15290</strain>
    </source>
</reference>
<evidence type="ECO:0000313" key="8">
    <source>
        <dbReference type="EMBL" id="GGH67011.1"/>
    </source>
</evidence>